<evidence type="ECO:0000313" key="4">
    <source>
        <dbReference type="Proteomes" id="UP001172101"/>
    </source>
</evidence>
<name>A0AA40DVC9_9PEZI</name>
<evidence type="ECO:0000259" key="2">
    <source>
        <dbReference type="PROSITE" id="PS00028"/>
    </source>
</evidence>
<reference evidence="3" key="1">
    <citation type="submission" date="2023-06" db="EMBL/GenBank/DDBJ databases">
        <title>Genome-scale phylogeny and comparative genomics of the fungal order Sordariales.</title>
        <authorList>
            <consortium name="Lawrence Berkeley National Laboratory"/>
            <person name="Hensen N."/>
            <person name="Bonometti L."/>
            <person name="Westerberg I."/>
            <person name="Brannstrom I.O."/>
            <person name="Guillou S."/>
            <person name="Cros-Aarteil S."/>
            <person name="Calhoun S."/>
            <person name="Haridas S."/>
            <person name="Kuo A."/>
            <person name="Mondo S."/>
            <person name="Pangilinan J."/>
            <person name="Riley R."/>
            <person name="LaButti K."/>
            <person name="Andreopoulos B."/>
            <person name="Lipzen A."/>
            <person name="Chen C."/>
            <person name="Yanf M."/>
            <person name="Daum C."/>
            <person name="Ng V."/>
            <person name="Clum A."/>
            <person name="Steindorff A."/>
            <person name="Ohm R."/>
            <person name="Martin F."/>
            <person name="Silar P."/>
            <person name="Natvig D."/>
            <person name="Lalanne C."/>
            <person name="Gautier V."/>
            <person name="Ament-velasquez S.L."/>
            <person name="Kruys A."/>
            <person name="Hutchinson M.I."/>
            <person name="Powell A.J."/>
            <person name="Barry K."/>
            <person name="Miller A.N."/>
            <person name="Grigoriev I.V."/>
            <person name="Debuchy R."/>
            <person name="Gladieux P."/>
            <person name="Thoren M.H."/>
            <person name="Johannesson H."/>
        </authorList>
    </citation>
    <scope>NUCLEOTIDE SEQUENCE</scope>
    <source>
        <strain evidence="3">SMH2392-1A</strain>
    </source>
</reference>
<dbReference type="GeneID" id="85331221"/>
<organism evidence="3 4">
    <name type="scientific">Lasiosphaeria miniovina</name>
    <dbReference type="NCBI Taxonomy" id="1954250"/>
    <lineage>
        <taxon>Eukaryota</taxon>
        <taxon>Fungi</taxon>
        <taxon>Dikarya</taxon>
        <taxon>Ascomycota</taxon>
        <taxon>Pezizomycotina</taxon>
        <taxon>Sordariomycetes</taxon>
        <taxon>Sordariomycetidae</taxon>
        <taxon>Sordariales</taxon>
        <taxon>Lasiosphaeriaceae</taxon>
        <taxon>Lasiosphaeria</taxon>
    </lineage>
</organism>
<feature type="region of interest" description="Disordered" evidence="1">
    <location>
        <begin position="141"/>
        <end position="200"/>
    </location>
</feature>
<evidence type="ECO:0000256" key="1">
    <source>
        <dbReference type="SAM" id="MobiDB-lite"/>
    </source>
</evidence>
<dbReference type="PROSITE" id="PS00028">
    <property type="entry name" value="ZINC_FINGER_C2H2_1"/>
    <property type="match status" value="1"/>
</dbReference>
<comment type="caution">
    <text evidence="3">The sequence shown here is derived from an EMBL/GenBank/DDBJ whole genome shotgun (WGS) entry which is preliminary data.</text>
</comment>
<accession>A0AA40DVC9</accession>
<keyword evidence="4" id="KW-1185">Reference proteome</keyword>
<protein>
    <recommendedName>
        <fullName evidence="2">C2H2-type domain-containing protein</fullName>
    </recommendedName>
</protein>
<dbReference type="RefSeq" id="XP_060296532.1">
    <property type="nucleotide sequence ID" value="XM_060447951.1"/>
</dbReference>
<gene>
    <name evidence="3" type="ORF">B0T26DRAFT_872134</name>
</gene>
<dbReference type="Proteomes" id="UP001172101">
    <property type="component" value="Unassembled WGS sequence"/>
</dbReference>
<dbReference type="AlphaFoldDB" id="A0AA40DVC9"/>
<evidence type="ECO:0000313" key="3">
    <source>
        <dbReference type="EMBL" id="KAK0717739.1"/>
    </source>
</evidence>
<feature type="region of interest" description="Disordered" evidence="1">
    <location>
        <begin position="1"/>
        <end position="55"/>
    </location>
</feature>
<dbReference type="InterPro" id="IPR013087">
    <property type="entry name" value="Znf_C2H2_type"/>
</dbReference>
<sequence length="316" mass="35006">MSRRQQIPGWGQGGPGAAGLPDHSETGPPGWDDPAAPPYGPANEEFAYAPDPNNVNSYYQPPATFVHDAYHQHDHWQGTYNTTYAEQWPPHFDQNELGTATGHQYSAPHDDVNHGVESDNYSVGYDPRIPEAELDGLENDINHISLSPPHDMGPTAGYEYDYDAAGPSGEGSSGYEQPDQAAQQADRSHRHHRAPGSSTSGLTCELCGDTFPTNKNRQRHDLSKKHTDNLAAASQTSDVVRYYRCACTYTQARKDLYSRHLKKCKYPSPAPFGYQVMYRCSCLQEDDNKDAHISHIDLCGRKRWGKRGFGGAARPT</sequence>
<feature type="domain" description="C2H2-type" evidence="2">
    <location>
        <begin position="204"/>
        <end position="226"/>
    </location>
</feature>
<proteinExistence type="predicted"/>
<dbReference type="EMBL" id="JAUIRO010000004">
    <property type="protein sequence ID" value="KAK0717739.1"/>
    <property type="molecule type" value="Genomic_DNA"/>
</dbReference>